<dbReference type="PANTHER" id="PTHR23429:SF0">
    <property type="entry name" value="GLUCOSE-6-PHOSPHATE 1-DEHYDROGENASE"/>
    <property type="match status" value="1"/>
</dbReference>
<gene>
    <name evidence="7" type="primary">zwf</name>
    <name evidence="10" type="ORF">HLPCO_002041</name>
</gene>
<dbReference type="InParanoid" id="U2DTJ3"/>
<keyword evidence="3 7" id="KW-0313">Glucose metabolism</keyword>
<feature type="binding site" evidence="7">
    <location>
        <position position="185"/>
    </location>
    <ligand>
        <name>substrate</name>
    </ligand>
</feature>
<feature type="binding site" evidence="7">
    <location>
        <position position="189"/>
    </location>
    <ligand>
        <name>substrate</name>
    </ligand>
</feature>
<keyword evidence="11" id="KW-1185">Reference proteome</keyword>
<dbReference type="HAMAP" id="MF_00966">
    <property type="entry name" value="G6PD"/>
    <property type="match status" value="1"/>
</dbReference>
<feature type="domain" description="Glucose-6-phosphate dehydrogenase C-terminal" evidence="9">
    <location>
        <begin position="196"/>
        <end position="487"/>
    </location>
</feature>
<dbReference type="GO" id="GO:0005829">
    <property type="term" value="C:cytosol"/>
    <property type="evidence" value="ECO:0007669"/>
    <property type="project" value="TreeGrafter"/>
</dbReference>
<comment type="pathway">
    <text evidence="1 7">Carbohydrate degradation; pentose phosphate pathway; D-ribulose 5-phosphate from D-glucose 6-phosphate (oxidative stage): step 1/3.</text>
</comment>
<dbReference type="Pfam" id="PF02781">
    <property type="entry name" value="G6PD_C"/>
    <property type="match status" value="1"/>
</dbReference>
<dbReference type="EC" id="1.1.1.49" evidence="7"/>
<dbReference type="PANTHER" id="PTHR23429">
    <property type="entry name" value="GLUCOSE-6-PHOSPHATE 1-DEHYDROGENASE G6PD"/>
    <property type="match status" value="1"/>
</dbReference>
<keyword evidence="4 7" id="KW-0521">NADP</keyword>
<dbReference type="InterPro" id="IPR022674">
    <property type="entry name" value="G6P_DH_NAD-bd"/>
</dbReference>
<reference evidence="10 11" key="2">
    <citation type="journal article" date="2013" name="PLoS ONE">
        <title>INDIGO - INtegrated Data Warehouse of MIcrobial GenOmes with Examples from the Red Sea Extremophiles.</title>
        <authorList>
            <person name="Alam I."/>
            <person name="Antunes A."/>
            <person name="Kamau A.A."/>
            <person name="Ba Alawi W."/>
            <person name="Kalkatawi M."/>
            <person name="Stingl U."/>
            <person name="Bajic V.B."/>
        </authorList>
    </citation>
    <scope>NUCLEOTIDE SEQUENCE [LARGE SCALE GENOMIC DNA]</scope>
    <source>
        <strain evidence="10 11">SSD-17B</strain>
    </source>
</reference>
<dbReference type="InterPro" id="IPR019796">
    <property type="entry name" value="G6P_DH_AS"/>
</dbReference>
<evidence type="ECO:0000256" key="3">
    <source>
        <dbReference type="ARBA" id="ARBA00022526"/>
    </source>
</evidence>
<dbReference type="Pfam" id="PF00479">
    <property type="entry name" value="G6PD_N"/>
    <property type="match status" value="1"/>
</dbReference>
<name>U2DTJ3_9MOLU</name>
<dbReference type="STRING" id="1033810.HLPCO_002041"/>
<dbReference type="Proteomes" id="UP000005707">
    <property type="component" value="Unassembled WGS sequence"/>
</dbReference>
<dbReference type="FunCoup" id="U2DTJ3">
    <property type="interactions" value="252"/>
</dbReference>
<comment type="similarity">
    <text evidence="2 7">Belongs to the glucose-6-phosphate dehydrogenase family.</text>
</comment>
<dbReference type="UniPathway" id="UPA00115">
    <property type="reaction ID" value="UER00408"/>
</dbReference>
<dbReference type="GO" id="GO:0006006">
    <property type="term" value="P:glucose metabolic process"/>
    <property type="evidence" value="ECO:0007669"/>
    <property type="project" value="UniProtKB-KW"/>
</dbReference>
<dbReference type="EMBL" id="AFNU02000007">
    <property type="protein sequence ID" value="ERJ11802.1"/>
    <property type="molecule type" value="Genomic_DNA"/>
</dbReference>
<dbReference type="NCBIfam" id="TIGR00871">
    <property type="entry name" value="zwf"/>
    <property type="match status" value="1"/>
</dbReference>
<evidence type="ECO:0000256" key="4">
    <source>
        <dbReference type="ARBA" id="ARBA00022857"/>
    </source>
</evidence>
<dbReference type="AlphaFoldDB" id="U2DTJ3"/>
<keyword evidence="5 7" id="KW-0560">Oxidoreductase</keyword>
<evidence type="ECO:0000313" key="11">
    <source>
        <dbReference type="Proteomes" id="UP000005707"/>
    </source>
</evidence>
<feature type="active site" description="Proton acceptor" evidence="7">
    <location>
        <position position="247"/>
    </location>
</feature>
<dbReference type="InterPro" id="IPR036291">
    <property type="entry name" value="NAD(P)-bd_dom_sf"/>
</dbReference>
<dbReference type="PROSITE" id="PS00069">
    <property type="entry name" value="G6P_DEHYDROGENASE"/>
    <property type="match status" value="1"/>
</dbReference>
<evidence type="ECO:0000256" key="2">
    <source>
        <dbReference type="ARBA" id="ARBA00009975"/>
    </source>
</evidence>
<comment type="function">
    <text evidence="7">Catalyzes the oxidation of glucose 6-phosphate to 6-phosphogluconolactone.</text>
</comment>
<comment type="catalytic activity">
    <reaction evidence="7">
        <text>D-glucose 6-phosphate + NADP(+) = 6-phospho-D-glucono-1,5-lactone + NADPH + H(+)</text>
        <dbReference type="Rhea" id="RHEA:15841"/>
        <dbReference type="ChEBI" id="CHEBI:15378"/>
        <dbReference type="ChEBI" id="CHEBI:57783"/>
        <dbReference type="ChEBI" id="CHEBI:57955"/>
        <dbReference type="ChEBI" id="CHEBI:58349"/>
        <dbReference type="ChEBI" id="CHEBI:61548"/>
        <dbReference type="EC" id="1.1.1.49"/>
    </reaction>
</comment>
<dbReference type="Gene3D" id="3.30.360.10">
    <property type="entry name" value="Dihydrodipicolinate Reductase, domain 2"/>
    <property type="match status" value="1"/>
</dbReference>
<dbReference type="Gene3D" id="3.40.50.720">
    <property type="entry name" value="NAD(P)-binding Rossmann-like Domain"/>
    <property type="match status" value="1"/>
</dbReference>
<dbReference type="InterPro" id="IPR022675">
    <property type="entry name" value="G6P_DH_C"/>
</dbReference>
<evidence type="ECO:0000256" key="7">
    <source>
        <dbReference type="HAMAP-Rule" id="MF_00966"/>
    </source>
</evidence>
<dbReference type="InterPro" id="IPR001282">
    <property type="entry name" value="G6P_DH"/>
</dbReference>
<dbReference type="GO" id="GO:0004345">
    <property type="term" value="F:glucose-6-phosphate dehydrogenase activity"/>
    <property type="evidence" value="ECO:0007669"/>
    <property type="project" value="UniProtKB-UniRule"/>
</dbReference>
<feature type="binding site" evidence="7">
    <location>
        <position position="343"/>
    </location>
    <ligand>
        <name>substrate</name>
    </ligand>
</feature>
<feature type="binding site" evidence="7">
    <location>
        <begin position="91"/>
        <end position="92"/>
    </location>
    <ligand>
        <name>NADP(+)</name>
        <dbReference type="ChEBI" id="CHEBI:58349"/>
    </ligand>
</feature>
<dbReference type="GO" id="GO:0050661">
    <property type="term" value="F:NADP binding"/>
    <property type="evidence" value="ECO:0007669"/>
    <property type="project" value="UniProtKB-UniRule"/>
</dbReference>
<evidence type="ECO:0000259" key="9">
    <source>
        <dbReference type="Pfam" id="PF02781"/>
    </source>
</evidence>
<reference evidence="10 11" key="1">
    <citation type="journal article" date="2011" name="J. Bacteriol.">
        <title>Genome sequence of Haloplasma contractile, an unusual contractile bacterium from a deep-sea anoxic brine lake.</title>
        <authorList>
            <person name="Antunes A."/>
            <person name="Alam I."/>
            <person name="El Dorry H."/>
            <person name="Siam R."/>
            <person name="Robertson A."/>
            <person name="Bajic V.B."/>
            <person name="Stingl U."/>
        </authorList>
    </citation>
    <scope>NUCLEOTIDE SEQUENCE [LARGE SCALE GENOMIC DNA]</scope>
    <source>
        <strain evidence="10 11">SSD-17B</strain>
    </source>
</reference>
<evidence type="ECO:0000256" key="5">
    <source>
        <dbReference type="ARBA" id="ARBA00023002"/>
    </source>
</evidence>
<dbReference type="SUPFAM" id="SSF55347">
    <property type="entry name" value="Glyceraldehyde-3-phosphate dehydrogenase-like, C-terminal domain"/>
    <property type="match status" value="1"/>
</dbReference>
<dbReference type="SMR" id="U2DTJ3"/>
<feature type="domain" description="Glucose-6-phosphate dehydrogenase NAD-binding" evidence="8">
    <location>
        <begin position="12"/>
        <end position="194"/>
    </location>
</feature>
<organism evidence="10 11">
    <name type="scientific">Haloplasma contractile SSD-17B</name>
    <dbReference type="NCBI Taxonomy" id="1033810"/>
    <lineage>
        <taxon>Bacteria</taxon>
        <taxon>Bacillati</taxon>
        <taxon>Mycoplasmatota</taxon>
        <taxon>Mollicutes</taxon>
        <taxon>Haloplasmatales</taxon>
        <taxon>Haloplasmataceae</taxon>
        <taxon>Haloplasma</taxon>
    </lineage>
</organism>
<dbReference type="PIRSF" id="PIRSF000110">
    <property type="entry name" value="G6PD"/>
    <property type="match status" value="1"/>
</dbReference>
<feature type="binding site" evidence="7">
    <location>
        <position position="348"/>
    </location>
    <ligand>
        <name>substrate</name>
    </ligand>
</feature>
<evidence type="ECO:0000259" key="8">
    <source>
        <dbReference type="Pfam" id="PF00479"/>
    </source>
</evidence>
<dbReference type="PRINTS" id="PR00079">
    <property type="entry name" value="G6PDHDRGNASE"/>
</dbReference>
<keyword evidence="6 7" id="KW-0119">Carbohydrate metabolism</keyword>
<sequence length="490" mass="56789">MKPIEDLSCTMVVFGGTGDLTHRKLIPAIYNLEVEGLLPKNFAVVAIGRRDLTDEDYRNKKYEGIKDFSRFKLDEAIWNKVKDRIYYKKLDFTNAEAYNELAPYLKGIDTKHNTGGNRIYYLAVAPEFFGNIVENLDRAGINHIKNTWQRVVIEKPFGRNLESAEELNTKIVNVFKEENTYRIDHYLGKEMLQNIMVIRFANMLFEPLWNNRYIDNVQITSCETVGVGSRGGYYEKSGAMRDMIQSHMLQLLSLIAMDKPSNLDPNTIRDEKVKVINALKELSEEEVKENVVRGQYGANNNEKGYREEERVAKDSETETYVALKAEVENARWAGVPFYIRTGKKMPKKSTEVIIQFKLEEDRLYFNEDELLPNTLVIRVQPMEGVFLQFNAKEPGTRKKIAPVHMDFCQNCQVGINSPEAYERLLYDVMRGDATLFARWDEVSASWKYVDGIIEAWKNDRPQFPNYKSGTWGPKEALDLLDEEDRKWLEV</sequence>
<evidence type="ECO:0000313" key="10">
    <source>
        <dbReference type="EMBL" id="ERJ11802.1"/>
    </source>
</evidence>
<evidence type="ECO:0000256" key="6">
    <source>
        <dbReference type="ARBA" id="ARBA00023277"/>
    </source>
</evidence>
<dbReference type="GO" id="GO:0009051">
    <property type="term" value="P:pentose-phosphate shunt, oxidative branch"/>
    <property type="evidence" value="ECO:0007669"/>
    <property type="project" value="TreeGrafter"/>
</dbReference>
<protein>
    <recommendedName>
        <fullName evidence="7">Glucose-6-phosphate 1-dehydrogenase</fullName>
        <shortName evidence="7">G6PD</shortName>
        <ecNumber evidence="7">1.1.1.49</ecNumber>
    </recommendedName>
</protein>
<feature type="binding site" evidence="7">
    <location>
        <position position="49"/>
    </location>
    <ligand>
        <name>NADP(+)</name>
        <dbReference type="ChEBI" id="CHEBI:58349"/>
    </ligand>
</feature>
<dbReference type="SUPFAM" id="SSF51735">
    <property type="entry name" value="NAD(P)-binding Rossmann-fold domains"/>
    <property type="match status" value="1"/>
</dbReference>
<feature type="binding site" evidence="7">
    <location>
        <position position="155"/>
    </location>
    <ligand>
        <name>NADP(+)</name>
        <dbReference type="ChEBI" id="CHEBI:58349"/>
    </ligand>
</feature>
<comment type="caution">
    <text evidence="7">Lacks conserved residue(s) required for the propagation of feature annotation.</text>
</comment>
<dbReference type="eggNOG" id="COG0364">
    <property type="taxonomic scope" value="Bacteria"/>
</dbReference>
<proteinExistence type="inferred from homology"/>
<feature type="binding site" evidence="7">
    <location>
        <position position="242"/>
    </location>
    <ligand>
        <name>substrate</name>
    </ligand>
</feature>
<comment type="caution">
    <text evidence="10">The sequence shown here is derived from an EMBL/GenBank/DDBJ whole genome shotgun (WGS) entry which is preliminary data.</text>
</comment>
<evidence type="ECO:0000256" key="1">
    <source>
        <dbReference type="ARBA" id="ARBA00004937"/>
    </source>
</evidence>
<feature type="binding site" evidence="7">
    <location>
        <position position="223"/>
    </location>
    <ligand>
        <name>substrate</name>
    </ligand>
</feature>
<accession>U2DTJ3</accession>